<organism evidence="2 3">
    <name type="scientific">Sulfoacidibacillus ferrooxidans</name>
    <dbReference type="NCBI Taxonomy" id="2005001"/>
    <lineage>
        <taxon>Bacteria</taxon>
        <taxon>Bacillati</taxon>
        <taxon>Bacillota</taxon>
        <taxon>Bacilli</taxon>
        <taxon>Bacillales</taxon>
        <taxon>Alicyclobacillaceae</taxon>
        <taxon>Sulfoacidibacillus</taxon>
    </lineage>
</organism>
<feature type="transmembrane region" description="Helical" evidence="1">
    <location>
        <begin position="34"/>
        <end position="55"/>
    </location>
</feature>
<evidence type="ECO:0000313" key="2">
    <source>
        <dbReference type="EMBL" id="MCI0182304.1"/>
    </source>
</evidence>
<dbReference type="Proteomes" id="UP001139263">
    <property type="component" value="Unassembled WGS sequence"/>
</dbReference>
<feature type="transmembrane region" description="Helical" evidence="1">
    <location>
        <begin position="6"/>
        <end position="27"/>
    </location>
</feature>
<keyword evidence="1" id="KW-1133">Transmembrane helix</keyword>
<dbReference type="EMBL" id="JALBUF010000001">
    <property type="protein sequence ID" value="MCI0182304.1"/>
    <property type="molecule type" value="Genomic_DNA"/>
</dbReference>
<sequence length="56" mass="6171">MTSYQFLYASFSGILVGIAFLFLILFVAKPTRRYALVLAIACFIIGTIGMAVNLIH</sequence>
<keyword evidence="1" id="KW-0472">Membrane</keyword>
<evidence type="ECO:0000256" key="1">
    <source>
        <dbReference type="SAM" id="Phobius"/>
    </source>
</evidence>
<keyword evidence="3" id="KW-1185">Reference proteome</keyword>
<accession>A0A9X2AB45</accession>
<evidence type="ECO:0000313" key="3">
    <source>
        <dbReference type="Proteomes" id="UP001139263"/>
    </source>
</evidence>
<proteinExistence type="predicted"/>
<reference evidence="2" key="1">
    <citation type="submission" date="2022-03" db="EMBL/GenBank/DDBJ databases">
        <title>Draft Genome Sequence of Firmicute Strain S0AB, a Heterotrophic Iron/Sulfur-Oxidizing Extreme Acidophile.</title>
        <authorList>
            <person name="Vergara E."/>
            <person name="Pakostova E."/>
            <person name="Johnson D.B."/>
            <person name="Holmes D.S."/>
        </authorList>
    </citation>
    <scope>NUCLEOTIDE SEQUENCE</scope>
    <source>
        <strain evidence="2">S0AB</strain>
    </source>
</reference>
<protein>
    <submittedName>
        <fullName evidence="2">Uncharacterized protein</fullName>
    </submittedName>
</protein>
<keyword evidence="1" id="KW-0812">Transmembrane</keyword>
<gene>
    <name evidence="2" type="ORF">MM817_00563</name>
</gene>
<dbReference type="RefSeq" id="WP_241711908.1">
    <property type="nucleotide sequence ID" value="NZ_JALBUF010000001.1"/>
</dbReference>
<name>A0A9X2AB45_9BACL</name>
<dbReference type="AlphaFoldDB" id="A0A9X2AB45"/>
<comment type="caution">
    <text evidence="2">The sequence shown here is derived from an EMBL/GenBank/DDBJ whole genome shotgun (WGS) entry which is preliminary data.</text>
</comment>